<dbReference type="EMBL" id="LAZR01007200">
    <property type="protein sequence ID" value="KKM86788.1"/>
    <property type="molecule type" value="Genomic_DNA"/>
</dbReference>
<gene>
    <name evidence="2" type="ORF">LCGC14_1275510</name>
</gene>
<protein>
    <submittedName>
        <fullName evidence="2">Uncharacterized protein</fullName>
    </submittedName>
</protein>
<evidence type="ECO:0000256" key="1">
    <source>
        <dbReference type="SAM" id="MobiDB-lite"/>
    </source>
</evidence>
<accession>A0A0F9KYL6</accession>
<reference evidence="2" key="1">
    <citation type="journal article" date="2015" name="Nature">
        <title>Complex archaea that bridge the gap between prokaryotes and eukaryotes.</title>
        <authorList>
            <person name="Spang A."/>
            <person name="Saw J.H."/>
            <person name="Jorgensen S.L."/>
            <person name="Zaremba-Niedzwiedzka K."/>
            <person name="Martijn J."/>
            <person name="Lind A.E."/>
            <person name="van Eijk R."/>
            <person name="Schleper C."/>
            <person name="Guy L."/>
            <person name="Ettema T.J."/>
        </authorList>
    </citation>
    <scope>NUCLEOTIDE SEQUENCE</scope>
</reference>
<dbReference type="AlphaFoldDB" id="A0A0F9KYL6"/>
<organism evidence="2">
    <name type="scientific">marine sediment metagenome</name>
    <dbReference type="NCBI Taxonomy" id="412755"/>
    <lineage>
        <taxon>unclassified sequences</taxon>
        <taxon>metagenomes</taxon>
        <taxon>ecological metagenomes</taxon>
    </lineage>
</organism>
<comment type="caution">
    <text evidence="2">The sequence shown here is derived from an EMBL/GenBank/DDBJ whole genome shotgun (WGS) entry which is preliminary data.</text>
</comment>
<sequence>MNEKKTDLTGLQNGVHPNPEKPPKYTSAIPLGLQTGPTAGQSSAKQAEVPPAKVREPYELQEQAWKLMDEAVRTGAMRLEDGTEVKLNADSLIRVIQWLASAKAKKPHLINPPEDFRLKETTSEKD</sequence>
<proteinExistence type="predicted"/>
<evidence type="ECO:0000313" key="2">
    <source>
        <dbReference type="EMBL" id="KKM86788.1"/>
    </source>
</evidence>
<feature type="compositionally biased region" description="Polar residues" evidence="1">
    <location>
        <begin position="35"/>
        <end position="45"/>
    </location>
</feature>
<name>A0A0F9KYL6_9ZZZZ</name>
<feature type="region of interest" description="Disordered" evidence="1">
    <location>
        <begin position="1"/>
        <end position="52"/>
    </location>
</feature>